<sequence>MSKLYKTIISVADKFVPNLMRPLWEHPAGPKTIFFWAPMFKWSLVLAGLGDINRPVESLSVSQCVSLATTSLIWSKYSLAIIPKNYSLFSVNFFLLLTNAYQLSRIYILKK</sequence>
<evidence type="ECO:0000256" key="5">
    <source>
        <dbReference type="ARBA" id="ARBA00022792"/>
    </source>
</evidence>
<comment type="caution">
    <text evidence="10">The sequence shown here is derived from an EMBL/GenBank/DDBJ whole genome shotgun (WGS) entry which is preliminary data.</text>
</comment>
<evidence type="ECO:0000256" key="8">
    <source>
        <dbReference type="ARBA" id="ARBA00023136"/>
    </source>
</evidence>
<evidence type="ECO:0000256" key="7">
    <source>
        <dbReference type="ARBA" id="ARBA00023128"/>
    </source>
</evidence>
<comment type="caution">
    <text evidence="9">Lacks conserved residue(s) required for the propagation of feature annotation.</text>
</comment>
<dbReference type="AlphaFoldDB" id="A0A9P0TA90"/>
<keyword evidence="5 9" id="KW-0999">Mitochondrion inner membrane</keyword>
<dbReference type="GO" id="GO:0005743">
    <property type="term" value="C:mitochondrial inner membrane"/>
    <property type="evidence" value="ECO:0007669"/>
    <property type="project" value="UniProtKB-SubCell"/>
</dbReference>
<keyword evidence="4 9" id="KW-0812">Transmembrane</keyword>
<dbReference type="GO" id="GO:0006850">
    <property type="term" value="P:pyruvate import into mitochondria"/>
    <property type="evidence" value="ECO:0007669"/>
    <property type="project" value="InterPro"/>
</dbReference>
<reference evidence="10" key="1">
    <citation type="submission" date="2022-05" db="EMBL/GenBank/DDBJ databases">
        <authorList>
            <person name="Okamura Y."/>
        </authorList>
    </citation>
    <scope>NUCLEOTIDE SEQUENCE</scope>
</reference>
<keyword evidence="8 9" id="KW-0472">Membrane</keyword>
<evidence type="ECO:0000256" key="6">
    <source>
        <dbReference type="ARBA" id="ARBA00022989"/>
    </source>
</evidence>
<evidence type="ECO:0000256" key="4">
    <source>
        <dbReference type="ARBA" id="ARBA00022692"/>
    </source>
</evidence>
<keyword evidence="6 9" id="KW-1133">Transmembrane helix</keyword>
<dbReference type="PANTHER" id="PTHR14154">
    <property type="entry name" value="UPF0041 BRAIN PROTEIN 44-RELATED"/>
    <property type="match status" value="1"/>
</dbReference>
<proteinExistence type="inferred from homology"/>
<evidence type="ECO:0000313" key="10">
    <source>
        <dbReference type="EMBL" id="CAH4027599.1"/>
    </source>
</evidence>
<evidence type="ECO:0000313" key="11">
    <source>
        <dbReference type="Proteomes" id="UP001152562"/>
    </source>
</evidence>
<keyword evidence="11" id="KW-1185">Reference proteome</keyword>
<dbReference type="Pfam" id="PF03650">
    <property type="entry name" value="MPC"/>
    <property type="match status" value="1"/>
</dbReference>
<comment type="function">
    <text evidence="9">Mediates the uptake of pyruvate into mitochondria.</text>
</comment>
<gene>
    <name evidence="10" type="ORF">PIBRA_LOCUS4733</name>
</gene>
<dbReference type="InterPro" id="IPR005336">
    <property type="entry name" value="MPC"/>
</dbReference>
<accession>A0A9P0TA90</accession>
<organism evidence="10 11">
    <name type="scientific">Pieris brassicae</name>
    <name type="common">White butterfly</name>
    <name type="synonym">Large white butterfly</name>
    <dbReference type="NCBI Taxonomy" id="7116"/>
    <lineage>
        <taxon>Eukaryota</taxon>
        <taxon>Metazoa</taxon>
        <taxon>Ecdysozoa</taxon>
        <taxon>Arthropoda</taxon>
        <taxon>Hexapoda</taxon>
        <taxon>Insecta</taxon>
        <taxon>Pterygota</taxon>
        <taxon>Neoptera</taxon>
        <taxon>Endopterygota</taxon>
        <taxon>Lepidoptera</taxon>
        <taxon>Glossata</taxon>
        <taxon>Ditrysia</taxon>
        <taxon>Papilionoidea</taxon>
        <taxon>Pieridae</taxon>
        <taxon>Pierinae</taxon>
        <taxon>Pieris</taxon>
    </lineage>
</organism>
<dbReference type="Proteomes" id="UP001152562">
    <property type="component" value="Unassembled WGS sequence"/>
</dbReference>
<keyword evidence="7 9" id="KW-0496">Mitochondrion</keyword>
<evidence type="ECO:0000256" key="1">
    <source>
        <dbReference type="ARBA" id="ARBA00004448"/>
    </source>
</evidence>
<evidence type="ECO:0000256" key="2">
    <source>
        <dbReference type="ARBA" id="ARBA00006416"/>
    </source>
</evidence>
<comment type="similarity">
    <text evidence="2 9">Belongs to the mitochondrial pyruvate carrier (MPC) (TC 2.A.105) family.</text>
</comment>
<protein>
    <recommendedName>
        <fullName evidence="9">Mitochondrial pyruvate carrier</fullName>
    </recommendedName>
</protein>
<evidence type="ECO:0000256" key="9">
    <source>
        <dbReference type="RuleBase" id="RU363100"/>
    </source>
</evidence>
<evidence type="ECO:0000256" key="3">
    <source>
        <dbReference type="ARBA" id="ARBA00022448"/>
    </source>
</evidence>
<dbReference type="EMBL" id="CALOZG010000005">
    <property type="protein sequence ID" value="CAH4027599.1"/>
    <property type="molecule type" value="Genomic_DNA"/>
</dbReference>
<name>A0A9P0TA90_PIEBR</name>
<keyword evidence="3 9" id="KW-0813">Transport</keyword>
<comment type="subcellular location">
    <subcellularLocation>
        <location evidence="1 9">Mitochondrion inner membrane</location>
        <topology evidence="1 9">Multi-pass membrane protein</topology>
    </subcellularLocation>
</comment>
<feature type="transmembrane region" description="Helical" evidence="9">
    <location>
        <begin position="88"/>
        <end position="108"/>
    </location>
</feature>